<dbReference type="PROSITE" id="PS50109">
    <property type="entry name" value="HIS_KIN"/>
    <property type="match status" value="1"/>
</dbReference>
<dbReference type="PANTHER" id="PTHR43547:SF2">
    <property type="entry name" value="HYBRID SIGNAL TRANSDUCTION HISTIDINE KINASE C"/>
    <property type="match status" value="1"/>
</dbReference>
<dbReference type="PROSITE" id="PS50110">
    <property type="entry name" value="RESPONSE_REGULATORY"/>
    <property type="match status" value="1"/>
</dbReference>
<keyword evidence="11" id="KW-0418">Kinase</keyword>
<dbReference type="CDD" id="cd00082">
    <property type="entry name" value="HisKA"/>
    <property type="match status" value="1"/>
</dbReference>
<dbReference type="Proteomes" id="UP000176050">
    <property type="component" value="Chromosome"/>
</dbReference>
<dbReference type="OrthoDB" id="358279at2"/>
<sequence length="1318" mass="151800">MNKVITLFTAFIFQLPILSQEIKLKETLNNKVSRQISFNHLTLEQGLSQNSVMSIAQDSIGFMWFATQDGLNKYDGTTFKHYNKLFEDITRSTYSKLGKVYIDRENTLWIISNSGILEKFDMSNEVFQIIPNINDVSTIFQDSNLNTYIGTFNDGLYKINSNSKDTIQLFDKKDFNNSISGIIQDNNNLLVTTLNNIYQLNIGSNEYTTLSTLNTYYSSIAKIKNDSIFVGSYGSGLFLKDKKSNTFQKFHQLGDYSLPKNLNIQSLLTDSNNRLWVATYGNGVYLLNFKTETIKHFLTNKNNPYALHYNDVLSLYEDNAGTIWLGTDGAGLSYYDQYLSKFNVLTNYQTPVNVYVDVIRSIVVDPNTNDIWLGTSGKGLTKINLENQDYKTFTTNNSTLNSNRIVGLNIIDNELWIGHQDVGLEILDTLGNYTTYNKNSKIKLNASTIWSIYKDSKNRNWICTRENGLFLFDKKVGVLDNYKCQINNFKTLPSNNIRAIAETKNGILWIGTDDNGICSLNPETKEIIRYSEISDKIKSLYFDEKNQTLWVGTFGNGLKSFNIHSKKVLSYTTENGLPNNVIYGILPDKNNNLWLSSNRGITKFSLDKIDTPTITNYNNYDGLQAFEFNTGAYFKDTKDILYFGGLEGLNWFNPNQLTTNPTKPQTVITKLEIYSEEQKITQNKEFKHNQNTVTFTFAGLHYSLPERNNYQYQLVNHDVDWINSGNNNIAHYPKLEPNTYTFRVKSSNYDNVWNNIPAEYKFTIMQPWYLSRWAKLFYILCTLFTLFAIYRYFNWRWYMKLQLELEHKETERLKQLDELKTKLYANISHEFRTPLTLISGPVERQLSNPKLSIKDKKELSIIKNNSKRLLNLVNQLLDLSKIESGSTKLSITQGNLGLFIKQLVNSFEYKADEKRIKFSSKIVESKNAWFDKDIIEKLITNLLENAIKYAPENGFVHFESSIQDGQLIISILNNGNTISTNDLPKLFERFYQSNKHSVGVGIGLSLVKELTTLYRGSIMANTMNEDQIQFTLNLPIDKSYFNENEILENKELQHTNINPNKKTPIKHDETPILLIVEDNKDIREYITSIFLNDYSIIQEEDGEKGIQTALKHIPDIIISDVMMPIKDGLELSKTLKNDEKTSHIPIILLTAKVGEENQIEGIKTGADDYITKPFNENLLKLKVQKLIESRKKLQERYSHEFVLKPKDITITTTDEKFLKRIQKVLDNKLIESDFNSEVFSNTLGMSRMQLHRKLKGITGLSTSEFIKTQRLKLATQLLKNKDINVSEVGYSVGFNDHAYFSKCFKQTYSCTPSEYSMR</sequence>
<dbReference type="Pfam" id="PF00072">
    <property type="entry name" value="Response_reg"/>
    <property type="match status" value="1"/>
</dbReference>
<dbReference type="InterPro" id="IPR003661">
    <property type="entry name" value="HisK_dim/P_dom"/>
</dbReference>
<dbReference type="InterPro" id="IPR018062">
    <property type="entry name" value="HTH_AraC-typ_CS"/>
</dbReference>
<dbReference type="PROSITE" id="PS01124">
    <property type="entry name" value="HTH_ARAC_FAMILY_2"/>
    <property type="match status" value="1"/>
</dbReference>
<feature type="domain" description="Histidine kinase" evidence="9">
    <location>
        <begin position="826"/>
        <end position="1038"/>
    </location>
</feature>
<keyword evidence="3 7" id="KW-0597">Phosphoprotein</keyword>
<dbReference type="PANTHER" id="PTHR43547">
    <property type="entry name" value="TWO-COMPONENT HISTIDINE KINASE"/>
    <property type="match status" value="1"/>
</dbReference>
<evidence type="ECO:0000256" key="7">
    <source>
        <dbReference type="PROSITE-ProRule" id="PRU00169"/>
    </source>
</evidence>
<dbReference type="KEGG" id="lul:LPB138_13495"/>
<feature type="modified residue" description="4-aspartylphosphate" evidence="7">
    <location>
        <position position="1120"/>
    </location>
</feature>
<evidence type="ECO:0000256" key="1">
    <source>
        <dbReference type="ARBA" id="ARBA00000085"/>
    </source>
</evidence>
<dbReference type="SUPFAM" id="SSF50998">
    <property type="entry name" value="Quinoprotein alcohol dehydrogenase-like"/>
    <property type="match status" value="1"/>
</dbReference>
<evidence type="ECO:0000313" key="11">
    <source>
        <dbReference type="EMBL" id="AOW21632.1"/>
    </source>
</evidence>
<evidence type="ECO:0000259" key="10">
    <source>
        <dbReference type="PROSITE" id="PS50110"/>
    </source>
</evidence>
<dbReference type="InterPro" id="IPR011110">
    <property type="entry name" value="Reg_prop"/>
</dbReference>
<dbReference type="PROSITE" id="PS00041">
    <property type="entry name" value="HTH_ARAC_FAMILY_1"/>
    <property type="match status" value="1"/>
</dbReference>
<dbReference type="SMART" id="SM00448">
    <property type="entry name" value="REC"/>
    <property type="match status" value="1"/>
</dbReference>
<dbReference type="Pfam" id="PF07495">
    <property type="entry name" value="Y_Y_Y"/>
    <property type="match status" value="1"/>
</dbReference>
<dbReference type="EC" id="2.7.13.3" evidence="2"/>
<dbReference type="Pfam" id="PF02518">
    <property type="entry name" value="HATPase_c"/>
    <property type="match status" value="1"/>
</dbReference>
<keyword evidence="5" id="KW-0238">DNA-binding</keyword>
<dbReference type="RefSeq" id="WP_070237792.1">
    <property type="nucleotide sequence ID" value="NZ_CP017478.1"/>
</dbReference>
<dbReference type="Gene3D" id="1.10.10.60">
    <property type="entry name" value="Homeodomain-like"/>
    <property type="match status" value="1"/>
</dbReference>
<evidence type="ECO:0000259" key="8">
    <source>
        <dbReference type="PROSITE" id="PS01124"/>
    </source>
</evidence>
<dbReference type="FunFam" id="1.10.287.130:FF:000045">
    <property type="entry name" value="Two-component system sensor histidine kinase/response regulator"/>
    <property type="match status" value="1"/>
</dbReference>
<name>A0A1D8PAP0_9FLAO</name>
<dbReference type="InterPro" id="IPR005467">
    <property type="entry name" value="His_kinase_dom"/>
</dbReference>
<dbReference type="CDD" id="cd17574">
    <property type="entry name" value="REC_OmpR"/>
    <property type="match status" value="1"/>
</dbReference>
<dbReference type="InterPro" id="IPR011047">
    <property type="entry name" value="Quinoprotein_ADH-like_sf"/>
</dbReference>
<dbReference type="Pfam" id="PF07494">
    <property type="entry name" value="Reg_prop"/>
    <property type="match status" value="5"/>
</dbReference>
<dbReference type="InterPro" id="IPR015943">
    <property type="entry name" value="WD40/YVTN_repeat-like_dom_sf"/>
</dbReference>
<dbReference type="InterPro" id="IPR003594">
    <property type="entry name" value="HATPase_dom"/>
</dbReference>
<keyword evidence="4" id="KW-0805">Transcription regulation</keyword>
<keyword evidence="6" id="KW-0804">Transcription</keyword>
<dbReference type="InterPro" id="IPR011123">
    <property type="entry name" value="Y_Y_Y"/>
</dbReference>
<dbReference type="InterPro" id="IPR036890">
    <property type="entry name" value="HATPase_C_sf"/>
</dbReference>
<dbReference type="Pfam" id="PF12833">
    <property type="entry name" value="HTH_18"/>
    <property type="match status" value="1"/>
</dbReference>
<protein>
    <recommendedName>
        <fullName evidence="2">histidine kinase</fullName>
        <ecNumber evidence="2">2.7.13.3</ecNumber>
    </recommendedName>
</protein>
<dbReference type="GO" id="GO:0043565">
    <property type="term" value="F:sequence-specific DNA binding"/>
    <property type="evidence" value="ECO:0007669"/>
    <property type="project" value="InterPro"/>
</dbReference>
<dbReference type="SMART" id="SM00342">
    <property type="entry name" value="HTH_ARAC"/>
    <property type="match status" value="1"/>
</dbReference>
<dbReference type="GO" id="GO:0003700">
    <property type="term" value="F:DNA-binding transcription factor activity"/>
    <property type="evidence" value="ECO:0007669"/>
    <property type="project" value="InterPro"/>
</dbReference>
<dbReference type="InterPro" id="IPR013783">
    <property type="entry name" value="Ig-like_fold"/>
</dbReference>
<dbReference type="Gene3D" id="3.40.50.2300">
    <property type="match status" value="1"/>
</dbReference>
<evidence type="ECO:0000256" key="6">
    <source>
        <dbReference type="ARBA" id="ARBA00023163"/>
    </source>
</evidence>
<keyword evidence="11" id="KW-0808">Transferase</keyword>
<dbReference type="SMART" id="SM00388">
    <property type="entry name" value="HisKA"/>
    <property type="match status" value="1"/>
</dbReference>
<dbReference type="EMBL" id="CP017478">
    <property type="protein sequence ID" value="AOW21632.1"/>
    <property type="molecule type" value="Genomic_DNA"/>
</dbReference>
<proteinExistence type="predicted"/>
<evidence type="ECO:0000256" key="3">
    <source>
        <dbReference type="ARBA" id="ARBA00022553"/>
    </source>
</evidence>
<dbReference type="Pfam" id="PF00512">
    <property type="entry name" value="HisKA"/>
    <property type="match status" value="1"/>
</dbReference>
<dbReference type="SUPFAM" id="SSF46689">
    <property type="entry name" value="Homeodomain-like"/>
    <property type="match status" value="1"/>
</dbReference>
<dbReference type="SUPFAM" id="SSF63829">
    <property type="entry name" value="Calcium-dependent phosphotriesterase"/>
    <property type="match status" value="1"/>
</dbReference>
<comment type="catalytic activity">
    <reaction evidence="1">
        <text>ATP + protein L-histidine = ADP + protein N-phospho-L-histidine.</text>
        <dbReference type="EC" id="2.7.13.3"/>
    </reaction>
</comment>
<dbReference type="SUPFAM" id="SSF52172">
    <property type="entry name" value="CheY-like"/>
    <property type="match status" value="1"/>
</dbReference>
<dbReference type="Gene3D" id="3.30.565.10">
    <property type="entry name" value="Histidine kinase-like ATPase, C-terminal domain"/>
    <property type="match status" value="1"/>
</dbReference>
<evidence type="ECO:0000256" key="5">
    <source>
        <dbReference type="ARBA" id="ARBA00023125"/>
    </source>
</evidence>
<dbReference type="Gene3D" id="2.130.10.10">
    <property type="entry name" value="YVTN repeat-like/Quinoprotein amine dehydrogenase"/>
    <property type="match status" value="2"/>
</dbReference>
<dbReference type="InterPro" id="IPR020449">
    <property type="entry name" value="Tscrpt_reg_AraC-type_HTH"/>
</dbReference>
<dbReference type="SUPFAM" id="SSF47384">
    <property type="entry name" value="Homodimeric domain of signal transducing histidine kinase"/>
    <property type="match status" value="1"/>
</dbReference>
<dbReference type="GO" id="GO:0000155">
    <property type="term" value="F:phosphorelay sensor kinase activity"/>
    <property type="evidence" value="ECO:0007669"/>
    <property type="project" value="InterPro"/>
</dbReference>
<reference evidence="11 12" key="1">
    <citation type="submission" date="2016-10" db="EMBL/GenBank/DDBJ databases">
        <title>Lutibacter sp. LPB0138, isolated from marine gastropod.</title>
        <authorList>
            <person name="Kim E."/>
            <person name="Yi H."/>
        </authorList>
    </citation>
    <scope>NUCLEOTIDE SEQUENCE [LARGE SCALE GENOMIC DNA]</scope>
    <source>
        <strain evidence="11 12">LPB0138</strain>
    </source>
</reference>
<dbReference type="InterPro" id="IPR009057">
    <property type="entry name" value="Homeodomain-like_sf"/>
</dbReference>
<organism evidence="11 12">
    <name type="scientific">Urechidicola croceus</name>
    <dbReference type="NCBI Taxonomy" id="1850246"/>
    <lineage>
        <taxon>Bacteria</taxon>
        <taxon>Pseudomonadati</taxon>
        <taxon>Bacteroidota</taxon>
        <taxon>Flavobacteriia</taxon>
        <taxon>Flavobacteriales</taxon>
        <taxon>Flavobacteriaceae</taxon>
        <taxon>Urechidicola</taxon>
    </lineage>
</organism>
<evidence type="ECO:0000256" key="2">
    <source>
        <dbReference type="ARBA" id="ARBA00012438"/>
    </source>
</evidence>
<dbReference type="PRINTS" id="PR00032">
    <property type="entry name" value="HTHARAC"/>
</dbReference>
<dbReference type="SUPFAM" id="SSF55874">
    <property type="entry name" value="ATPase domain of HSP90 chaperone/DNA topoisomerase II/histidine kinase"/>
    <property type="match status" value="1"/>
</dbReference>
<dbReference type="SMART" id="SM00387">
    <property type="entry name" value="HATPase_c"/>
    <property type="match status" value="1"/>
</dbReference>
<feature type="domain" description="HTH araC/xylS-type" evidence="8">
    <location>
        <begin position="1219"/>
        <end position="1318"/>
    </location>
</feature>
<dbReference type="InterPro" id="IPR001789">
    <property type="entry name" value="Sig_transdc_resp-reg_receiver"/>
</dbReference>
<keyword evidence="12" id="KW-1185">Reference proteome</keyword>
<dbReference type="InterPro" id="IPR018060">
    <property type="entry name" value="HTH_AraC"/>
</dbReference>
<dbReference type="InterPro" id="IPR011006">
    <property type="entry name" value="CheY-like_superfamily"/>
</dbReference>
<evidence type="ECO:0000259" key="9">
    <source>
        <dbReference type="PROSITE" id="PS50109"/>
    </source>
</evidence>
<feature type="domain" description="Response regulatory" evidence="10">
    <location>
        <begin position="1072"/>
        <end position="1187"/>
    </location>
</feature>
<accession>A0A1D8PAP0</accession>
<dbReference type="Gene3D" id="2.60.40.10">
    <property type="entry name" value="Immunoglobulins"/>
    <property type="match status" value="1"/>
</dbReference>
<dbReference type="STRING" id="1850246.LPB138_13495"/>
<dbReference type="Gene3D" id="1.10.287.130">
    <property type="match status" value="1"/>
</dbReference>
<dbReference type="InterPro" id="IPR036097">
    <property type="entry name" value="HisK_dim/P_sf"/>
</dbReference>
<evidence type="ECO:0000313" key="12">
    <source>
        <dbReference type="Proteomes" id="UP000176050"/>
    </source>
</evidence>
<evidence type="ECO:0000256" key="4">
    <source>
        <dbReference type="ARBA" id="ARBA00023015"/>
    </source>
</evidence>
<gene>
    <name evidence="11" type="ORF">LPB138_13495</name>
</gene>